<evidence type="ECO:0000256" key="4">
    <source>
        <dbReference type="ARBA" id="ARBA00022807"/>
    </source>
</evidence>
<dbReference type="GO" id="GO:0016920">
    <property type="term" value="F:pyroglutamyl-peptidase activity"/>
    <property type="evidence" value="ECO:0007669"/>
    <property type="project" value="UniProtKB-EC"/>
</dbReference>
<comment type="caution">
    <text evidence="6">The sequence shown here is derived from an EMBL/GenBank/DDBJ whole genome shotgun (WGS) entry which is preliminary data.</text>
</comment>
<comment type="similarity">
    <text evidence="1">Belongs to the peptidase C15 family.</text>
</comment>
<dbReference type="PROSITE" id="PS01334">
    <property type="entry name" value="PYRASE_CYS"/>
    <property type="match status" value="1"/>
</dbReference>
<dbReference type="InterPro" id="IPR033694">
    <property type="entry name" value="PGPEP1_Cys_AS"/>
</dbReference>
<dbReference type="AlphaFoldDB" id="A0A2H0B562"/>
<dbReference type="PANTHER" id="PTHR23402">
    <property type="entry name" value="PROTEASE FAMILY C15 PYROGLUTAMYL-PEPTIDASE I-RELATED"/>
    <property type="match status" value="1"/>
</dbReference>
<dbReference type="GO" id="GO:0006508">
    <property type="term" value="P:proteolysis"/>
    <property type="evidence" value="ECO:0007669"/>
    <property type="project" value="UniProtKB-KW"/>
</dbReference>
<dbReference type="SUPFAM" id="SSF53182">
    <property type="entry name" value="Pyrrolidone carboxyl peptidase (pyroglutamate aminopeptidase)"/>
    <property type="match status" value="1"/>
</dbReference>
<evidence type="ECO:0000313" key="7">
    <source>
        <dbReference type="Proteomes" id="UP000229459"/>
    </source>
</evidence>
<dbReference type="EMBL" id="PCSR01000106">
    <property type="protein sequence ID" value="PIP52792.1"/>
    <property type="molecule type" value="Genomic_DNA"/>
</dbReference>
<proteinExistence type="inferred from homology"/>
<dbReference type="EC" id="3.4.19.3" evidence="5"/>
<dbReference type="PANTHER" id="PTHR23402:SF1">
    <property type="entry name" value="PYROGLUTAMYL-PEPTIDASE I"/>
    <property type="match status" value="1"/>
</dbReference>
<comment type="catalytic activity">
    <reaction evidence="5">
        <text>Release of an N-terminal pyroglutamyl group from a polypeptide, the second amino acid generally not being Pro.</text>
        <dbReference type="EC" id="3.4.19.3"/>
    </reaction>
</comment>
<evidence type="ECO:0000256" key="1">
    <source>
        <dbReference type="ARBA" id="ARBA00006641"/>
    </source>
</evidence>
<keyword evidence="2" id="KW-0645">Protease</keyword>
<sequence length="166" mass="19116">MTKILLYAFKPFGKNNHNISEDVLNYIPTSKLIKKVILQTHFEKITFLDLINRYHPDIILGVGQYPKGNKIRIETRAVNQFGSLKTKKFQSIDSKGPGYLFTTLNIKPDVDCIISDDAGVFVCNFSMYVLLKECLGKKIRFGFIHIPKRFDQEKAVKFIQKTLDLI</sequence>
<evidence type="ECO:0000313" key="6">
    <source>
        <dbReference type="EMBL" id="PIP52792.1"/>
    </source>
</evidence>
<keyword evidence="4" id="KW-0788">Thiol protease</keyword>
<protein>
    <recommendedName>
        <fullName evidence="5">Pyroglutamyl-peptidase I</fullName>
        <ecNumber evidence="5">3.4.19.3</ecNumber>
    </recommendedName>
</protein>
<evidence type="ECO:0000256" key="5">
    <source>
        <dbReference type="PROSITE-ProRule" id="PRU10077"/>
    </source>
</evidence>
<name>A0A2H0B562_9BACT</name>
<dbReference type="InterPro" id="IPR036440">
    <property type="entry name" value="Peptidase_C15-like_sf"/>
</dbReference>
<dbReference type="InterPro" id="IPR016125">
    <property type="entry name" value="Peptidase_C15-like"/>
</dbReference>
<dbReference type="Pfam" id="PF01470">
    <property type="entry name" value="Peptidase_C15"/>
    <property type="match status" value="1"/>
</dbReference>
<feature type="active site" evidence="5">
    <location>
        <position position="123"/>
    </location>
</feature>
<keyword evidence="3" id="KW-0378">Hydrolase</keyword>
<evidence type="ECO:0000256" key="2">
    <source>
        <dbReference type="ARBA" id="ARBA00022670"/>
    </source>
</evidence>
<dbReference type="Proteomes" id="UP000229459">
    <property type="component" value="Unassembled WGS sequence"/>
</dbReference>
<reference evidence="6 7" key="1">
    <citation type="submission" date="2017-09" db="EMBL/GenBank/DDBJ databases">
        <title>Depth-based differentiation of microbial function through sediment-hosted aquifers and enrichment of novel symbionts in the deep terrestrial subsurface.</title>
        <authorList>
            <person name="Probst A.J."/>
            <person name="Ladd B."/>
            <person name="Jarett J.K."/>
            <person name="Geller-Mcgrath D.E."/>
            <person name="Sieber C.M."/>
            <person name="Emerson J.B."/>
            <person name="Anantharaman K."/>
            <person name="Thomas B.C."/>
            <person name="Malmstrom R."/>
            <person name="Stieglmeier M."/>
            <person name="Klingl A."/>
            <person name="Woyke T."/>
            <person name="Ryan C.M."/>
            <person name="Banfield J.F."/>
        </authorList>
    </citation>
    <scope>NUCLEOTIDE SEQUENCE [LARGE SCALE GENOMIC DNA]</scope>
    <source>
        <strain evidence="6">CG23_combo_of_CG06-09_8_20_14_all_34_8</strain>
    </source>
</reference>
<gene>
    <name evidence="6" type="ORF">COX08_04500</name>
</gene>
<evidence type="ECO:0000256" key="3">
    <source>
        <dbReference type="ARBA" id="ARBA00022801"/>
    </source>
</evidence>
<accession>A0A2H0B562</accession>
<dbReference type="Gene3D" id="3.40.630.20">
    <property type="entry name" value="Peptidase C15, pyroglutamyl peptidase I-like"/>
    <property type="match status" value="1"/>
</dbReference>
<organism evidence="6 7">
    <name type="scientific">Candidatus Beckwithbacteria bacterium CG23_combo_of_CG06-09_8_20_14_all_34_8</name>
    <dbReference type="NCBI Taxonomy" id="1974497"/>
    <lineage>
        <taxon>Bacteria</taxon>
        <taxon>Candidatus Beckwithiibacteriota</taxon>
    </lineage>
</organism>